<dbReference type="EMBL" id="CP047226">
    <property type="protein sequence ID" value="QHG09930.1"/>
    <property type="molecule type" value="Genomic_DNA"/>
</dbReference>
<sequence length="318" mass="37270">MTSASARFRNIFGQMTHLKEDISWTMGLSNLADFLVWNPQSVLGVSKKQYVRQIIEWSLDPAMQDKTFEQIEKIVNTKLALQMDMAEQAETYALKNKGICNAREAVRRLVYFSEDYLNKEFDIFLSLASDNYMDSLYSQFTQFNKGGEWSTHGNSNLFTFSTELFEMGMDNLAYNHTEKVLIANELKLNGSKNKDQILKYAFMLKSLIAKEFVDKDTKLVLIFISGKHDKYEKTMLIDEEINFCQKNERKFHQLLREDVIDIAREMEIYNMSWRDIMDFNKQYMNDNKLCQVEQKLLKGFNESLGKKSFIHLGLNKLK</sequence>
<protein>
    <submittedName>
        <fullName evidence="1">Uncharacterized protein</fullName>
    </submittedName>
</protein>
<dbReference type="AlphaFoldDB" id="A0A6P1KGC2"/>
<name>A0A6P1KGC2_FAUOS</name>
<organism evidence="1">
    <name type="scientific">Faucicola osloensis</name>
    <name type="common">Moraxella osloensis</name>
    <dbReference type="NCBI Taxonomy" id="34062"/>
    <lineage>
        <taxon>Bacteria</taxon>
        <taxon>Pseudomonadati</taxon>
        <taxon>Pseudomonadota</taxon>
        <taxon>Gammaproteobacteria</taxon>
        <taxon>Moraxellales</taxon>
        <taxon>Moraxellaceae</taxon>
        <taxon>Faucicola</taxon>
    </lineage>
</organism>
<reference evidence="1" key="1">
    <citation type="journal article" date="2020" name="Microbiol. Resour. Announc.">
        <title>Complete Genome Sequence of Moraxella osloensis Strain YV1, Isolated from an Australian Wastewater Treatment Plant.</title>
        <authorList>
            <person name="Batinovic S."/>
            <person name="Rice D.T.F."/>
            <person name="Seviour R.J."/>
            <person name="Petrovski S."/>
        </authorList>
    </citation>
    <scope>NUCLEOTIDE SEQUENCE</scope>
    <source>
        <strain evidence="1">YV1</strain>
    </source>
</reference>
<proteinExistence type="predicted"/>
<evidence type="ECO:0000313" key="1">
    <source>
        <dbReference type="EMBL" id="QHG09930.1"/>
    </source>
</evidence>
<accession>A0A6P1KGC2</accession>
<gene>
    <name evidence="1" type="ORF">GSF12_08600</name>
</gene>